<gene>
    <name evidence="2" type="ORF">KOW79_022473</name>
</gene>
<organism evidence="2 3">
    <name type="scientific">Hemibagrus wyckioides</name>
    <dbReference type="NCBI Taxonomy" id="337641"/>
    <lineage>
        <taxon>Eukaryota</taxon>
        <taxon>Metazoa</taxon>
        <taxon>Chordata</taxon>
        <taxon>Craniata</taxon>
        <taxon>Vertebrata</taxon>
        <taxon>Euteleostomi</taxon>
        <taxon>Actinopterygii</taxon>
        <taxon>Neopterygii</taxon>
        <taxon>Teleostei</taxon>
        <taxon>Ostariophysi</taxon>
        <taxon>Siluriformes</taxon>
        <taxon>Bagridae</taxon>
        <taxon>Hemibagrus</taxon>
    </lineage>
</organism>
<dbReference type="Proteomes" id="UP000824219">
    <property type="component" value="Linkage Group LG29"/>
</dbReference>
<evidence type="ECO:0000313" key="2">
    <source>
        <dbReference type="EMBL" id="KAG7313977.1"/>
    </source>
</evidence>
<dbReference type="EMBL" id="JAHKSW010000029">
    <property type="protein sequence ID" value="KAG7313977.1"/>
    <property type="molecule type" value="Genomic_DNA"/>
</dbReference>
<keyword evidence="3" id="KW-1185">Reference proteome</keyword>
<reference evidence="2 3" key="1">
    <citation type="submission" date="2021-06" db="EMBL/GenBank/DDBJ databases">
        <title>Chromosome-level genome assembly of the red-tail catfish (Hemibagrus wyckioides).</title>
        <authorList>
            <person name="Shao F."/>
        </authorList>
    </citation>
    <scope>NUCLEOTIDE SEQUENCE [LARGE SCALE GENOMIC DNA]</scope>
    <source>
        <strain evidence="2">EC202008001</strain>
        <tissue evidence="2">Blood</tissue>
    </source>
</reference>
<feature type="region of interest" description="Disordered" evidence="1">
    <location>
        <begin position="1"/>
        <end position="33"/>
    </location>
</feature>
<evidence type="ECO:0000256" key="1">
    <source>
        <dbReference type="SAM" id="MobiDB-lite"/>
    </source>
</evidence>
<dbReference type="AlphaFoldDB" id="A0A9D3N197"/>
<proteinExistence type="predicted"/>
<sequence length="146" mass="16410">MKVEAKKSHQHEILPSALRPVAPTHGADSGQRTETRFSEFAAKIQETSLSTQALPAFTLQSPISLRGHDTVHKSHERGGYVFCRGMEKVLEQKRWTSTRQPKSRLIFQQANDTQLCSKEVFTPHQIGGSLRLMCQRREDTGLAPTV</sequence>
<evidence type="ECO:0000313" key="3">
    <source>
        <dbReference type="Proteomes" id="UP000824219"/>
    </source>
</evidence>
<protein>
    <submittedName>
        <fullName evidence="2">Uncharacterized protein</fullName>
    </submittedName>
</protein>
<name>A0A9D3N197_9TELE</name>
<accession>A0A9D3N197</accession>
<comment type="caution">
    <text evidence="2">The sequence shown here is derived from an EMBL/GenBank/DDBJ whole genome shotgun (WGS) entry which is preliminary data.</text>
</comment>
<feature type="compositionally biased region" description="Basic and acidic residues" evidence="1">
    <location>
        <begin position="1"/>
        <end position="12"/>
    </location>
</feature>